<evidence type="ECO:0000313" key="1">
    <source>
        <dbReference type="EMBL" id="UZE94863.1"/>
    </source>
</evidence>
<dbReference type="EMBL" id="CP100390">
    <property type="protein sequence ID" value="UZE94863.1"/>
    <property type="molecule type" value="Genomic_DNA"/>
</dbReference>
<sequence length="164" mass="18832">MTGSQHKREPQFLDIESSSYDEGSFPICIAWSLPDGQIKNVLVMPDEDWDPQDSPLPDETLQHLYDHGVSGIDIIREMNEDLDGKPVYIDGIDYDTELLDKLFDTFDEEPTFELTPITSLITHKNFEEIMDNKNLIIQDNNLNTKHAEQNVLSLLILARENELL</sequence>
<gene>
    <name evidence="1" type="ORF">NKI27_12330</name>
</gene>
<evidence type="ECO:0000313" key="2">
    <source>
        <dbReference type="Proteomes" id="UP001163739"/>
    </source>
</evidence>
<dbReference type="RefSeq" id="WP_265046355.1">
    <property type="nucleotide sequence ID" value="NZ_CP100390.1"/>
</dbReference>
<keyword evidence="2" id="KW-1185">Reference proteome</keyword>
<dbReference type="Proteomes" id="UP001163739">
    <property type="component" value="Chromosome"/>
</dbReference>
<reference evidence="1" key="1">
    <citation type="submission" date="2022-06" db="EMBL/GenBank/DDBJ databases">
        <title>Alkalimarinus sp. nov., isolated from gut of a Alitta virens.</title>
        <authorList>
            <person name="Yang A.I."/>
            <person name="Shin N.-R."/>
        </authorList>
    </citation>
    <scope>NUCLEOTIDE SEQUENCE</scope>
    <source>
        <strain evidence="1">A2M4</strain>
    </source>
</reference>
<organism evidence="1 2">
    <name type="scientific">Alkalimarinus alittae</name>
    <dbReference type="NCBI Taxonomy" id="2961619"/>
    <lineage>
        <taxon>Bacteria</taxon>
        <taxon>Pseudomonadati</taxon>
        <taxon>Pseudomonadota</taxon>
        <taxon>Gammaproteobacteria</taxon>
        <taxon>Alteromonadales</taxon>
        <taxon>Alteromonadaceae</taxon>
        <taxon>Alkalimarinus</taxon>
    </lineage>
</organism>
<name>A0ABY6MYE7_9ALTE</name>
<protein>
    <submittedName>
        <fullName evidence="1">Uncharacterized protein</fullName>
    </submittedName>
</protein>
<accession>A0ABY6MYE7</accession>
<proteinExistence type="predicted"/>